<dbReference type="PANTHER" id="PTHR16433">
    <property type="entry name" value="DOLICHOL-PHOSPHATE MANNOSYLTRANSFERASE SUBUNIT 3"/>
    <property type="match status" value="1"/>
</dbReference>
<keyword evidence="9" id="KW-0808">Transferase</keyword>
<keyword evidence="9" id="KW-0328">Glycosyltransferase</keyword>
<evidence type="ECO:0000256" key="1">
    <source>
        <dbReference type="ARBA" id="ARBA00004477"/>
    </source>
</evidence>
<dbReference type="GeneID" id="113211937"/>
<keyword evidence="6 7" id="KW-0472">Membrane</keyword>
<keyword evidence="4 7" id="KW-0256">Endoplasmic reticulum</keyword>
<dbReference type="GO" id="GO:0016757">
    <property type="term" value="F:glycosyltransferase activity"/>
    <property type="evidence" value="ECO:0007669"/>
    <property type="project" value="UniProtKB-KW"/>
</dbReference>
<evidence type="ECO:0000256" key="6">
    <source>
        <dbReference type="ARBA" id="ARBA00023136"/>
    </source>
</evidence>
<gene>
    <name evidence="9" type="primary">LOC113211937</name>
</gene>
<comment type="subunit">
    <text evidence="7">Component of the dolichol-phosphate mannose (DPM) synthase complex.</text>
</comment>
<dbReference type="GO" id="GO:0033185">
    <property type="term" value="C:dolichol-phosphate-mannose synthase complex"/>
    <property type="evidence" value="ECO:0007669"/>
    <property type="project" value="TreeGrafter"/>
</dbReference>
<evidence type="ECO:0000313" key="9">
    <source>
        <dbReference type="RefSeq" id="XP_026286268.1"/>
    </source>
</evidence>
<dbReference type="KEGG" id="foc:113211937"/>
<name>A0A6J1SYE1_FRAOC</name>
<keyword evidence="3 7" id="KW-0812">Transmembrane</keyword>
<reference evidence="9" key="1">
    <citation type="submission" date="2025-08" db="UniProtKB">
        <authorList>
            <consortium name="RefSeq"/>
        </authorList>
    </citation>
    <scope>IDENTIFICATION</scope>
    <source>
        <tissue evidence="9">Whole organism</tissue>
    </source>
</reference>
<keyword evidence="5 7" id="KW-1133">Transmembrane helix</keyword>
<comment type="function">
    <text evidence="7">Stabilizer subunit of the dolichol-phosphate mannose (DPM) synthase complex; tethers catalytic subunit to the ER.</text>
</comment>
<dbReference type="RefSeq" id="XP_026286268.1">
    <property type="nucleotide sequence ID" value="XM_026430483.2"/>
</dbReference>
<dbReference type="UniPathway" id="UPA00378"/>
<comment type="similarity">
    <text evidence="2 7">Belongs to the DPM3 family.</text>
</comment>
<comment type="caution">
    <text evidence="7">Lacks conserved residue(s) required for the propagation of feature annotation.</text>
</comment>
<dbReference type="GO" id="GO:0005789">
    <property type="term" value="C:endoplasmic reticulum membrane"/>
    <property type="evidence" value="ECO:0007669"/>
    <property type="project" value="UniProtKB-SubCell"/>
</dbReference>
<evidence type="ECO:0000256" key="4">
    <source>
        <dbReference type="ARBA" id="ARBA00022824"/>
    </source>
</evidence>
<comment type="subcellular location">
    <subcellularLocation>
        <location evidence="1 7">Endoplasmic reticulum membrane</location>
        <topology evidence="1 7">Multi-pass membrane protein</topology>
    </subcellularLocation>
</comment>
<dbReference type="AlphaFoldDB" id="A0A6J1SYE1"/>
<dbReference type="OrthoDB" id="2014333at2759"/>
<keyword evidence="8" id="KW-1185">Reference proteome</keyword>
<organism evidence="8 9">
    <name type="scientific">Frankliniella occidentalis</name>
    <name type="common">Western flower thrips</name>
    <name type="synonym">Euthrips occidentalis</name>
    <dbReference type="NCBI Taxonomy" id="133901"/>
    <lineage>
        <taxon>Eukaryota</taxon>
        <taxon>Metazoa</taxon>
        <taxon>Ecdysozoa</taxon>
        <taxon>Arthropoda</taxon>
        <taxon>Hexapoda</taxon>
        <taxon>Insecta</taxon>
        <taxon>Pterygota</taxon>
        <taxon>Neoptera</taxon>
        <taxon>Paraneoptera</taxon>
        <taxon>Thysanoptera</taxon>
        <taxon>Terebrantia</taxon>
        <taxon>Thripoidea</taxon>
        <taxon>Thripidae</taxon>
        <taxon>Frankliniella</taxon>
    </lineage>
</organism>
<sequence length="99" mass="11322">MAFTKLQQWLLALATFSGFWATLVAKAAQPQHFLHKHEFLVLALPVILIGLFGIYAVFTVLYRVFTFNNCEEAAEELNKQIKQARKDLTSKGFSFEKVK</sequence>
<feature type="transmembrane region" description="Helical" evidence="7">
    <location>
        <begin position="43"/>
        <end position="65"/>
    </location>
</feature>
<evidence type="ECO:0000256" key="5">
    <source>
        <dbReference type="ARBA" id="ARBA00022989"/>
    </source>
</evidence>
<protein>
    <recommendedName>
        <fullName evidence="7">Dolichol-phosphate mannosyltransferase subunit 3</fullName>
    </recommendedName>
</protein>
<comment type="pathway">
    <text evidence="7">Protein modification; protein glycosylation.</text>
</comment>
<dbReference type="CTD" id="54344"/>
<dbReference type="GO" id="GO:0006506">
    <property type="term" value="P:GPI anchor biosynthetic process"/>
    <property type="evidence" value="ECO:0007669"/>
    <property type="project" value="TreeGrafter"/>
</dbReference>
<proteinExistence type="inferred from homology"/>
<dbReference type="PANTHER" id="PTHR16433:SF0">
    <property type="entry name" value="DOLICHOL-PHOSPHATE MANNOSYLTRANSFERASE SUBUNIT 3"/>
    <property type="match status" value="1"/>
</dbReference>
<evidence type="ECO:0000256" key="2">
    <source>
        <dbReference type="ARBA" id="ARBA00010430"/>
    </source>
</evidence>
<accession>A0A6J1SYE1</accession>
<dbReference type="Proteomes" id="UP000504606">
    <property type="component" value="Unplaced"/>
</dbReference>
<evidence type="ECO:0000256" key="7">
    <source>
        <dbReference type="RuleBase" id="RU365085"/>
    </source>
</evidence>
<evidence type="ECO:0000313" key="8">
    <source>
        <dbReference type="Proteomes" id="UP000504606"/>
    </source>
</evidence>
<evidence type="ECO:0000256" key="3">
    <source>
        <dbReference type="ARBA" id="ARBA00022692"/>
    </source>
</evidence>
<dbReference type="Pfam" id="PF08285">
    <property type="entry name" value="DPM3"/>
    <property type="match status" value="1"/>
</dbReference>
<dbReference type="InterPro" id="IPR013174">
    <property type="entry name" value="DPM3"/>
</dbReference>